<dbReference type="CDD" id="cd02955">
    <property type="entry name" value="SSP411"/>
    <property type="match status" value="1"/>
</dbReference>
<sequence length="677" mass="78712">MAPKHTNNLIKETSPYLLQHAHNPVNWEAWSQTALDQAKSEGKLLLISIGYAACHWCHVMEHECFEDEEVASVMNTNFVNIKIDREERPDIDQIYMDALQMMTGSGGWPLNIVALPDGRPFWGATYVKKQDWIKVLGDLFQLYKTSPERVLEYADNMAQGIIHINSIINNTDKNNYDLDTLKKDVHKWSNYFDFYLGGYKRAPKFPMPVNLNFLLHYATSLNDDNILEYVHTTLKRMAFGGIFDHVGGGFSRYAVDTKWHVPHFEKMLYDNGQLISLYSKAYAASGDELYKEIVEKNIAFITNELMTEDKAFYSSLDADSLNEKGELEEGAFYVWKKQDLISILGADYSVFEDYFNINSYGHWEEENYVLIRDTNEVEILEKHDITKEQLKTKINHCFKVLKKTRNYRNRPRLDDKILTSWNGLMLKGLVDAYKHLQNDSYLNLAIENAGFILQHLRQKDGSLFHNYKNGKSTINGYLEDYASVIDAFIGLYQISCDESWLEIALELMEYCLANFLNLENGLFYFTSKKDQFLIRRTIEVEDNVIPSSNSIMAHNLFKLSKFYPEKEYDHIYQRMLKNVEQNFSKNIQSQANWLDLFLCQELQFYEVAVVGEHFKEKVMDLQKHYLPNAVFAGTQKQGGLSLLKNRYHPQQTLIFICEHGACQLPLTHSKEALTRLQ</sequence>
<organism evidence="2 3">
    <name type="scientific">Maribacter litopenaei</name>
    <dbReference type="NCBI Taxonomy" id="2976127"/>
    <lineage>
        <taxon>Bacteria</taxon>
        <taxon>Pseudomonadati</taxon>
        <taxon>Bacteroidota</taxon>
        <taxon>Flavobacteriia</taxon>
        <taxon>Flavobacteriales</taxon>
        <taxon>Flavobacteriaceae</taxon>
        <taxon>Maribacter</taxon>
    </lineage>
</organism>
<dbReference type="Gene3D" id="3.40.30.10">
    <property type="entry name" value="Glutaredoxin"/>
    <property type="match status" value="1"/>
</dbReference>
<reference evidence="2" key="1">
    <citation type="submission" date="2022-09" db="EMBL/GenBank/DDBJ databases">
        <title>Maribacter litopenaei sp. nov., isolated from the intestinal tract of the Pacific White Shrimp, Litopenaeus vannamei.</title>
        <authorList>
            <person name="Kim S.Y."/>
            <person name="Hwang C.Y."/>
        </authorList>
    </citation>
    <scope>NUCLEOTIDE SEQUENCE</scope>
    <source>
        <strain evidence="2">HL-LV01</strain>
    </source>
</reference>
<dbReference type="InterPro" id="IPR008928">
    <property type="entry name" value="6-hairpin_glycosidase_sf"/>
</dbReference>
<protein>
    <submittedName>
        <fullName evidence="2">Thioredoxin domain-containing protein</fullName>
    </submittedName>
</protein>
<dbReference type="SUPFAM" id="SSF48208">
    <property type="entry name" value="Six-hairpin glycosidases"/>
    <property type="match status" value="1"/>
</dbReference>
<keyword evidence="3" id="KW-1185">Reference proteome</keyword>
<dbReference type="PANTHER" id="PTHR42899">
    <property type="entry name" value="SPERMATOGENESIS-ASSOCIATED PROTEIN 20"/>
    <property type="match status" value="1"/>
</dbReference>
<dbReference type="Proteomes" id="UP001059209">
    <property type="component" value="Chromosome"/>
</dbReference>
<proteinExistence type="predicted"/>
<dbReference type="PANTHER" id="PTHR42899:SF1">
    <property type="entry name" value="SPERMATOGENESIS-ASSOCIATED PROTEIN 20"/>
    <property type="match status" value="1"/>
</dbReference>
<feature type="domain" description="Spermatogenesis-associated protein 20-like TRX" evidence="1">
    <location>
        <begin position="6"/>
        <end position="159"/>
    </location>
</feature>
<dbReference type="SUPFAM" id="SSF52833">
    <property type="entry name" value="Thioredoxin-like"/>
    <property type="match status" value="1"/>
</dbReference>
<gene>
    <name evidence="2" type="ORF">NYZ99_03115</name>
</gene>
<dbReference type="InterPro" id="IPR004879">
    <property type="entry name" value="Ssp411-like_TRX"/>
</dbReference>
<dbReference type="EMBL" id="CP104205">
    <property type="protein sequence ID" value="UWX55510.1"/>
    <property type="molecule type" value="Genomic_DNA"/>
</dbReference>
<dbReference type="InterPro" id="IPR024705">
    <property type="entry name" value="Ssp411"/>
</dbReference>
<dbReference type="Pfam" id="PF03190">
    <property type="entry name" value="Thioredox_DsbH"/>
    <property type="match status" value="1"/>
</dbReference>
<evidence type="ECO:0000313" key="3">
    <source>
        <dbReference type="Proteomes" id="UP001059209"/>
    </source>
</evidence>
<dbReference type="Gene3D" id="1.50.10.20">
    <property type="match status" value="1"/>
</dbReference>
<evidence type="ECO:0000313" key="2">
    <source>
        <dbReference type="EMBL" id="UWX55510.1"/>
    </source>
</evidence>
<dbReference type="RefSeq" id="WP_260573466.1">
    <property type="nucleotide sequence ID" value="NZ_CP104205.1"/>
</dbReference>
<accession>A0ABY5Y8Z1</accession>
<name>A0ABY5Y8Z1_9FLAO</name>
<evidence type="ECO:0000259" key="1">
    <source>
        <dbReference type="Pfam" id="PF03190"/>
    </source>
</evidence>
<dbReference type="PIRSF" id="PIRSF006402">
    <property type="entry name" value="UCP006402_thioredoxin"/>
    <property type="match status" value="1"/>
</dbReference>
<dbReference type="InterPro" id="IPR036249">
    <property type="entry name" value="Thioredoxin-like_sf"/>
</dbReference>